<dbReference type="GO" id="GO:0005524">
    <property type="term" value="F:ATP binding"/>
    <property type="evidence" value="ECO:0007669"/>
    <property type="project" value="UniProtKB-KW"/>
</dbReference>
<name>A0A1I2ZQ73_9FIRM</name>
<proteinExistence type="predicted"/>
<sequence length="514" mass="56789">MFAMQSQQELNVQGNDIVLQLHDVSKIYPGTVALYKANMEVKRGEVHGIIGKNGAGKSTLVGIIAGIVTPTEGDIIIGEKKYQTLSRIIAKKESIAVVPQEPQVILDLTVAENLFLGNYGEQGMLIKWKDLYAKAKQVLNRAGLQIDVRARARDLPLSEQQLLLVLKACFVEDARIVILDEASASLSQDDENLLHQIIEGRKKEGKTIILISHRTDELLKVCDRVTVVRDGRTIGNQDCRALKKETLSSLIVGEGYRQSDISAGRSPDRLKEEETVLSVEGLTNLPAFKNISLTLKKKEILGIAGLRGSGRTEIFKGIAGIDPVNEGWIKIGNLKTRFNTPTQALRNGIVYLPEDREREGLIKSQTVRENLILNALGKVSKKFVIDKKAEVDFISNAVDVMEIKIASIEQEVNQLSGGNKQKVVVGRISAAQPKVFLLDEPTRGVDIAAKDSILKIVRERLSQSAGIIITSPGLEDLMMICDRILVLYQGEIIKEFFREEFNEGDLFLALQGHV</sequence>
<dbReference type="SMART" id="SM00382">
    <property type="entry name" value="AAA"/>
    <property type="match status" value="2"/>
</dbReference>
<dbReference type="InterPro" id="IPR027417">
    <property type="entry name" value="P-loop_NTPase"/>
</dbReference>
<keyword evidence="2" id="KW-1003">Cell membrane</keyword>
<gene>
    <name evidence="10" type="ORF">SAMN05660649_05070</name>
</gene>
<dbReference type="PROSITE" id="PS50893">
    <property type="entry name" value="ABC_TRANSPORTER_2"/>
    <property type="match status" value="2"/>
</dbReference>
<keyword evidence="1" id="KW-0813">Transport</keyword>
<evidence type="ECO:0000256" key="4">
    <source>
        <dbReference type="ARBA" id="ARBA00022737"/>
    </source>
</evidence>
<dbReference type="AlphaFoldDB" id="A0A1I2ZQ73"/>
<keyword evidence="4" id="KW-0677">Repeat</keyword>
<evidence type="ECO:0000256" key="5">
    <source>
        <dbReference type="ARBA" id="ARBA00022741"/>
    </source>
</evidence>
<keyword evidence="8" id="KW-0472">Membrane</keyword>
<reference evidence="11" key="1">
    <citation type="submission" date="2016-10" db="EMBL/GenBank/DDBJ databases">
        <authorList>
            <person name="Varghese N."/>
            <person name="Submissions S."/>
        </authorList>
    </citation>
    <scope>NUCLEOTIDE SEQUENCE [LARGE SCALE GENOMIC DNA]</scope>
    <source>
        <strain evidence="11">DSM 17038</strain>
    </source>
</reference>
<dbReference type="InterPro" id="IPR017871">
    <property type="entry name" value="ABC_transporter-like_CS"/>
</dbReference>
<keyword evidence="6 10" id="KW-0067">ATP-binding</keyword>
<feature type="domain" description="ABC transporter" evidence="9">
    <location>
        <begin position="19"/>
        <end position="255"/>
    </location>
</feature>
<dbReference type="PANTHER" id="PTHR43790">
    <property type="entry name" value="CARBOHYDRATE TRANSPORT ATP-BINDING PROTEIN MG119-RELATED"/>
    <property type="match status" value="1"/>
</dbReference>
<evidence type="ECO:0000256" key="8">
    <source>
        <dbReference type="ARBA" id="ARBA00023136"/>
    </source>
</evidence>
<feature type="domain" description="ABC transporter" evidence="9">
    <location>
        <begin position="270"/>
        <end position="514"/>
    </location>
</feature>
<dbReference type="CDD" id="cd03215">
    <property type="entry name" value="ABC_Carb_Monos_II"/>
    <property type="match status" value="1"/>
</dbReference>
<dbReference type="Proteomes" id="UP000199337">
    <property type="component" value="Unassembled WGS sequence"/>
</dbReference>
<dbReference type="InterPro" id="IPR003593">
    <property type="entry name" value="AAA+_ATPase"/>
</dbReference>
<organism evidence="10 11">
    <name type="scientific">Desulfotruncus arcticus DSM 17038</name>
    <dbReference type="NCBI Taxonomy" id="1121424"/>
    <lineage>
        <taxon>Bacteria</taxon>
        <taxon>Bacillati</taxon>
        <taxon>Bacillota</taxon>
        <taxon>Clostridia</taxon>
        <taxon>Eubacteriales</taxon>
        <taxon>Desulfallaceae</taxon>
        <taxon>Desulfotruncus</taxon>
    </lineage>
</organism>
<dbReference type="Gene3D" id="3.40.50.300">
    <property type="entry name" value="P-loop containing nucleotide triphosphate hydrolases"/>
    <property type="match status" value="2"/>
</dbReference>
<dbReference type="InterPro" id="IPR050107">
    <property type="entry name" value="ABC_carbohydrate_import_ATPase"/>
</dbReference>
<dbReference type="EMBL" id="FOOX01000035">
    <property type="protein sequence ID" value="SFH40012.1"/>
    <property type="molecule type" value="Genomic_DNA"/>
</dbReference>
<dbReference type="PANTHER" id="PTHR43790:SF3">
    <property type="entry name" value="D-ALLOSE IMPORT ATP-BINDING PROTEIN ALSA-RELATED"/>
    <property type="match status" value="1"/>
</dbReference>
<evidence type="ECO:0000256" key="6">
    <source>
        <dbReference type="ARBA" id="ARBA00022840"/>
    </source>
</evidence>
<dbReference type="CDD" id="cd03216">
    <property type="entry name" value="ABC_Carb_Monos_I"/>
    <property type="match status" value="1"/>
</dbReference>
<evidence type="ECO:0000259" key="9">
    <source>
        <dbReference type="PROSITE" id="PS50893"/>
    </source>
</evidence>
<dbReference type="PROSITE" id="PS00211">
    <property type="entry name" value="ABC_TRANSPORTER_1"/>
    <property type="match status" value="1"/>
</dbReference>
<keyword evidence="7" id="KW-1278">Translocase</keyword>
<dbReference type="Pfam" id="PF00005">
    <property type="entry name" value="ABC_tran"/>
    <property type="match status" value="2"/>
</dbReference>
<accession>A0A1I2ZQ73</accession>
<keyword evidence="3" id="KW-0762">Sugar transport</keyword>
<dbReference type="InterPro" id="IPR003439">
    <property type="entry name" value="ABC_transporter-like_ATP-bd"/>
</dbReference>
<evidence type="ECO:0000256" key="2">
    <source>
        <dbReference type="ARBA" id="ARBA00022475"/>
    </source>
</evidence>
<evidence type="ECO:0000256" key="7">
    <source>
        <dbReference type="ARBA" id="ARBA00022967"/>
    </source>
</evidence>
<keyword evidence="11" id="KW-1185">Reference proteome</keyword>
<evidence type="ECO:0000313" key="10">
    <source>
        <dbReference type="EMBL" id="SFH40012.1"/>
    </source>
</evidence>
<dbReference type="RefSeq" id="WP_238456660.1">
    <property type="nucleotide sequence ID" value="NZ_FOOX01000035.1"/>
</dbReference>
<protein>
    <submittedName>
        <fullName evidence="10">Monosaccharide ABC transporter ATP-binding protein, CUT2 family</fullName>
    </submittedName>
</protein>
<evidence type="ECO:0000256" key="3">
    <source>
        <dbReference type="ARBA" id="ARBA00022597"/>
    </source>
</evidence>
<keyword evidence="5" id="KW-0547">Nucleotide-binding</keyword>
<dbReference type="STRING" id="341036.SAMN05660649_05070"/>
<dbReference type="SUPFAM" id="SSF52540">
    <property type="entry name" value="P-loop containing nucleoside triphosphate hydrolases"/>
    <property type="match status" value="2"/>
</dbReference>
<dbReference type="GO" id="GO:0016887">
    <property type="term" value="F:ATP hydrolysis activity"/>
    <property type="evidence" value="ECO:0007669"/>
    <property type="project" value="InterPro"/>
</dbReference>
<evidence type="ECO:0000313" key="11">
    <source>
        <dbReference type="Proteomes" id="UP000199337"/>
    </source>
</evidence>
<evidence type="ECO:0000256" key="1">
    <source>
        <dbReference type="ARBA" id="ARBA00022448"/>
    </source>
</evidence>